<dbReference type="InterPro" id="IPR036271">
    <property type="entry name" value="Tet_transcr_reg_TetR-rel_C_sf"/>
</dbReference>
<dbReference type="Pfam" id="PF16925">
    <property type="entry name" value="TetR_C_13"/>
    <property type="match status" value="1"/>
</dbReference>
<keyword evidence="7" id="KW-1185">Reference proteome</keyword>
<feature type="domain" description="HTH tetR-type" evidence="5">
    <location>
        <begin position="8"/>
        <end position="68"/>
    </location>
</feature>
<sequence>MARPRLSDDKRRELIDRGAQLLLSGGFHGTGLKTLLDDVGVPKGSFYNYFESKEHFGAEVIREVGRRSVEKLRAQVERFRDGISGLRAFFREQIRGYEANPCHGGCLLGAMGNEIAGESKLCREALAARFCDFEETLAKGIAKAQAAGKVREDLSAEVLGRAIFAAWEGALIRMKVAGSTAPLTEFETVFLKGFLAK</sequence>
<name>A0A517R7P1_9PLAN</name>
<dbReference type="Pfam" id="PF00440">
    <property type="entry name" value="TetR_N"/>
    <property type="match status" value="1"/>
</dbReference>
<evidence type="ECO:0000256" key="2">
    <source>
        <dbReference type="ARBA" id="ARBA00023125"/>
    </source>
</evidence>
<reference evidence="6 7" key="1">
    <citation type="submission" date="2019-02" db="EMBL/GenBank/DDBJ databases">
        <title>Deep-cultivation of Planctomycetes and their phenomic and genomic characterization uncovers novel biology.</title>
        <authorList>
            <person name="Wiegand S."/>
            <person name="Jogler M."/>
            <person name="Boedeker C."/>
            <person name="Pinto D."/>
            <person name="Vollmers J."/>
            <person name="Rivas-Marin E."/>
            <person name="Kohn T."/>
            <person name="Peeters S.H."/>
            <person name="Heuer A."/>
            <person name="Rast P."/>
            <person name="Oberbeckmann S."/>
            <person name="Bunk B."/>
            <person name="Jeske O."/>
            <person name="Meyerdierks A."/>
            <person name="Storesund J.E."/>
            <person name="Kallscheuer N."/>
            <person name="Luecker S."/>
            <person name="Lage O.M."/>
            <person name="Pohl T."/>
            <person name="Merkel B.J."/>
            <person name="Hornburger P."/>
            <person name="Mueller R.-W."/>
            <person name="Bruemmer F."/>
            <person name="Labrenz M."/>
            <person name="Spormann A.M."/>
            <person name="Op den Camp H."/>
            <person name="Overmann J."/>
            <person name="Amann R."/>
            <person name="Jetten M.S.M."/>
            <person name="Mascher T."/>
            <person name="Medema M.H."/>
            <person name="Devos D.P."/>
            <person name="Kaster A.-K."/>
            <person name="Ovreas L."/>
            <person name="Rohde M."/>
            <person name="Galperin M.Y."/>
            <person name="Jogler C."/>
        </authorList>
    </citation>
    <scope>NUCLEOTIDE SEQUENCE [LARGE SCALE GENOMIC DNA]</scope>
    <source>
        <strain evidence="6 7">Pan189</strain>
    </source>
</reference>
<dbReference type="RefSeq" id="WP_310820861.1">
    <property type="nucleotide sequence ID" value="NZ_CP036268.1"/>
</dbReference>
<dbReference type="Gene3D" id="1.10.357.10">
    <property type="entry name" value="Tetracycline Repressor, domain 2"/>
    <property type="match status" value="1"/>
</dbReference>
<dbReference type="AlphaFoldDB" id="A0A517R7P1"/>
<dbReference type="PANTHER" id="PTHR47506:SF6">
    <property type="entry name" value="HTH-TYPE TRANSCRIPTIONAL REPRESSOR NEMR"/>
    <property type="match status" value="1"/>
</dbReference>
<evidence type="ECO:0000313" key="6">
    <source>
        <dbReference type="EMBL" id="QDT39904.1"/>
    </source>
</evidence>
<dbReference type="InterPro" id="IPR011075">
    <property type="entry name" value="TetR_C"/>
</dbReference>
<dbReference type="Proteomes" id="UP000317318">
    <property type="component" value="Chromosome"/>
</dbReference>
<evidence type="ECO:0000256" key="3">
    <source>
        <dbReference type="ARBA" id="ARBA00023163"/>
    </source>
</evidence>
<evidence type="ECO:0000256" key="1">
    <source>
        <dbReference type="ARBA" id="ARBA00023015"/>
    </source>
</evidence>
<evidence type="ECO:0000259" key="5">
    <source>
        <dbReference type="PROSITE" id="PS50977"/>
    </source>
</evidence>
<evidence type="ECO:0000256" key="4">
    <source>
        <dbReference type="PROSITE-ProRule" id="PRU00335"/>
    </source>
</evidence>
<evidence type="ECO:0000313" key="7">
    <source>
        <dbReference type="Proteomes" id="UP000317318"/>
    </source>
</evidence>
<dbReference type="SUPFAM" id="SSF46689">
    <property type="entry name" value="Homeodomain-like"/>
    <property type="match status" value="1"/>
</dbReference>
<gene>
    <name evidence="6" type="primary">acuR</name>
    <name evidence="6" type="ORF">Pan189_43160</name>
</gene>
<dbReference type="PANTHER" id="PTHR47506">
    <property type="entry name" value="TRANSCRIPTIONAL REGULATORY PROTEIN"/>
    <property type="match status" value="1"/>
</dbReference>
<protein>
    <submittedName>
        <fullName evidence="6">Transcriptional regulator AcuR</fullName>
    </submittedName>
</protein>
<dbReference type="KEGG" id="svp:Pan189_43160"/>
<dbReference type="PROSITE" id="PS50977">
    <property type="entry name" value="HTH_TETR_2"/>
    <property type="match status" value="1"/>
</dbReference>
<dbReference type="GO" id="GO:0003677">
    <property type="term" value="F:DNA binding"/>
    <property type="evidence" value="ECO:0007669"/>
    <property type="project" value="UniProtKB-UniRule"/>
</dbReference>
<feature type="DNA-binding region" description="H-T-H motif" evidence="4">
    <location>
        <begin position="31"/>
        <end position="50"/>
    </location>
</feature>
<keyword evidence="1" id="KW-0805">Transcription regulation</keyword>
<dbReference type="EMBL" id="CP036268">
    <property type="protein sequence ID" value="QDT39904.1"/>
    <property type="molecule type" value="Genomic_DNA"/>
</dbReference>
<accession>A0A517R7P1</accession>
<keyword evidence="2 4" id="KW-0238">DNA-binding</keyword>
<dbReference type="InterPro" id="IPR009057">
    <property type="entry name" value="Homeodomain-like_sf"/>
</dbReference>
<organism evidence="6 7">
    <name type="scientific">Stratiformator vulcanicus</name>
    <dbReference type="NCBI Taxonomy" id="2527980"/>
    <lineage>
        <taxon>Bacteria</taxon>
        <taxon>Pseudomonadati</taxon>
        <taxon>Planctomycetota</taxon>
        <taxon>Planctomycetia</taxon>
        <taxon>Planctomycetales</taxon>
        <taxon>Planctomycetaceae</taxon>
        <taxon>Stratiformator</taxon>
    </lineage>
</organism>
<dbReference type="InterPro" id="IPR001647">
    <property type="entry name" value="HTH_TetR"/>
</dbReference>
<proteinExistence type="predicted"/>
<dbReference type="SUPFAM" id="SSF48498">
    <property type="entry name" value="Tetracyclin repressor-like, C-terminal domain"/>
    <property type="match status" value="1"/>
</dbReference>
<keyword evidence="3" id="KW-0804">Transcription</keyword>